<dbReference type="Proteomes" id="UP000282656">
    <property type="component" value="Unassembled WGS sequence"/>
</dbReference>
<evidence type="ECO:0000313" key="1">
    <source>
        <dbReference type="EMBL" id="RKH69995.1"/>
    </source>
</evidence>
<comment type="caution">
    <text evidence="1">The sequence shown here is derived from an EMBL/GenBank/DDBJ whole genome shotgun (WGS) entry which is preliminary data.</text>
</comment>
<dbReference type="AlphaFoldDB" id="A0A3A8QUE8"/>
<protein>
    <submittedName>
        <fullName evidence="1">Uncharacterized protein</fullName>
    </submittedName>
</protein>
<accession>A0A3A8QUE8</accession>
<dbReference type="RefSeq" id="WP_120548729.1">
    <property type="nucleotide sequence ID" value="NZ_RAWM01000028.1"/>
</dbReference>
<name>A0A3A8QUE8_9BACT</name>
<evidence type="ECO:0000313" key="2">
    <source>
        <dbReference type="Proteomes" id="UP000282656"/>
    </source>
</evidence>
<sequence>MPASSEALGIVVYAPALESEDSRPAAVIHAMEQALPGVRLEWTVSRENQLVVLPQRDTWLAEARADGGFPLLCNNDETHPVMISARERPAMPGPSGHAILEVHASIPCDAGGIAAASRVLEGIAESARASWGHASPKGLSSELARQMRHSPQGPERSPRGLPMLKLPWHIRTPAVPYHLGWLNYWSAAAARAIGFPDPGRDADLLSRARHTSTGGWVVQLTDAPLDLGDAPHLETLLRTYERFPGIGGRAEP</sequence>
<keyword evidence="2" id="KW-1185">Reference proteome</keyword>
<gene>
    <name evidence="1" type="ORF">D7X96_13200</name>
</gene>
<dbReference type="EMBL" id="RAWM01000028">
    <property type="protein sequence ID" value="RKH69995.1"/>
    <property type="molecule type" value="Genomic_DNA"/>
</dbReference>
<dbReference type="Pfam" id="PF19378">
    <property type="entry name" value="DUF5953"/>
    <property type="match status" value="1"/>
</dbReference>
<reference evidence="2" key="1">
    <citation type="submission" date="2018-09" db="EMBL/GenBank/DDBJ databases">
        <authorList>
            <person name="Livingstone P.G."/>
            <person name="Whitworth D.E."/>
        </authorList>
    </citation>
    <scope>NUCLEOTIDE SEQUENCE [LARGE SCALE GENOMIC DNA]</scope>
    <source>
        <strain evidence="2">AB047A</strain>
    </source>
</reference>
<organism evidence="1 2">
    <name type="scientific">Corallococcus interemptor</name>
    <dbReference type="NCBI Taxonomy" id="2316720"/>
    <lineage>
        <taxon>Bacteria</taxon>
        <taxon>Pseudomonadati</taxon>
        <taxon>Myxococcota</taxon>
        <taxon>Myxococcia</taxon>
        <taxon>Myxococcales</taxon>
        <taxon>Cystobacterineae</taxon>
        <taxon>Myxococcaceae</taxon>
        <taxon>Corallococcus</taxon>
    </lineage>
</organism>
<proteinExistence type="predicted"/>
<dbReference type="OrthoDB" id="5522476at2"/>
<dbReference type="InterPro" id="IPR045997">
    <property type="entry name" value="DUF5953"/>
</dbReference>